<dbReference type="InterPro" id="IPR051926">
    <property type="entry name" value="Ala_Aminotransferase"/>
</dbReference>
<evidence type="ECO:0000256" key="1">
    <source>
        <dbReference type="ARBA" id="ARBA00001933"/>
    </source>
</evidence>
<dbReference type="AlphaFoldDB" id="A0A0F9SEI6"/>
<keyword evidence="3" id="KW-0808">Transferase</keyword>
<reference evidence="6" key="1">
    <citation type="journal article" date="2015" name="Nature">
        <title>Complex archaea that bridge the gap between prokaryotes and eukaryotes.</title>
        <authorList>
            <person name="Spang A."/>
            <person name="Saw J.H."/>
            <person name="Jorgensen S.L."/>
            <person name="Zaremba-Niedzwiedzka K."/>
            <person name="Martijn J."/>
            <person name="Lind A.E."/>
            <person name="van Eijk R."/>
            <person name="Schleper C."/>
            <person name="Guy L."/>
            <person name="Ettema T.J."/>
        </authorList>
    </citation>
    <scope>NUCLEOTIDE SEQUENCE</scope>
</reference>
<evidence type="ECO:0000256" key="4">
    <source>
        <dbReference type="ARBA" id="ARBA00022898"/>
    </source>
</evidence>
<dbReference type="Gene3D" id="3.90.1150.10">
    <property type="entry name" value="Aspartate Aminotransferase, domain 1"/>
    <property type="match status" value="1"/>
</dbReference>
<keyword evidence="2" id="KW-0032">Aminotransferase</keyword>
<dbReference type="CDD" id="cd00609">
    <property type="entry name" value="AAT_like"/>
    <property type="match status" value="1"/>
</dbReference>
<dbReference type="PROSITE" id="PS00105">
    <property type="entry name" value="AA_TRANSFER_CLASS_1"/>
    <property type="match status" value="1"/>
</dbReference>
<accession>A0A0F9SEI6</accession>
<dbReference type="GO" id="GO:0030170">
    <property type="term" value="F:pyridoxal phosphate binding"/>
    <property type="evidence" value="ECO:0007669"/>
    <property type="project" value="InterPro"/>
</dbReference>
<dbReference type="InterPro" id="IPR015422">
    <property type="entry name" value="PyrdxlP-dep_Trfase_small"/>
</dbReference>
<dbReference type="InterPro" id="IPR015421">
    <property type="entry name" value="PyrdxlP-dep_Trfase_major"/>
</dbReference>
<feature type="domain" description="Aminotransferase class I/classII large" evidence="5">
    <location>
        <begin position="41"/>
        <end position="380"/>
    </location>
</feature>
<dbReference type="PANTHER" id="PTHR43488:SF2">
    <property type="entry name" value="GLUTAMATE-PYRUVATE AMINOTRANSFERASE ALAA"/>
    <property type="match status" value="1"/>
</dbReference>
<organism evidence="6">
    <name type="scientific">marine sediment metagenome</name>
    <dbReference type="NCBI Taxonomy" id="412755"/>
    <lineage>
        <taxon>unclassified sequences</taxon>
        <taxon>metagenomes</taxon>
        <taxon>ecological metagenomes</taxon>
    </lineage>
</organism>
<comment type="cofactor">
    <cofactor evidence="1">
        <name>pyridoxal 5'-phosphate</name>
        <dbReference type="ChEBI" id="CHEBI:597326"/>
    </cofactor>
</comment>
<dbReference type="EMBL" id="LAZR01000479">
    <property type="protein sequence ID" value="KKN67260.1"/>
    <property type="molecule type" value="Genomic_DNA"/>
</dbReference>
<dbReference type="GO" id="GO:0008483">
    <property type="term" value="F:transaminase activity"/>
    <property type="evidence" value="ECO:0007669"/>
    <property type="project" value="UniProtKB-KW"/>
</dbReference>
<proteinExistence type="predicted"/>
<sequence length="395" mass="45082">MVTQRIKDIFYAIREIAAVASKVAKTGKKIYHLNIGDPVIYDFPTPHYISQALADASFGGKNYYVDSLGAPELREELSRSINLRYKLKVNANDILVTTGVTEAIFFIIAGIIEEKNELLIPGPSYPLYINYAKFFDGVPVEYELDESNNWGPNIDDIRQKITNKTQAILICSPNNPTGVMYSKKKIKEIIDIAGEYDLFIISDEIYDQIIYEKEFYYPATLSKDVPVIGLNGFSKSHLITGWRLGYMYYHDPENILQDLKEGIAKMARARLSASSIAQYAAIEILKNPGTHTKEMVTKLKERRDYSYERLRRIEGISCVKANGAFYLFPKFDFSELNKWKNDKEFVIDLLETTGICTVYGSGFGEFGKGHVRFTFLPNLETLKTVYDLLEEFLKK</sequence>
<protein>
    <recommendedName>
        <fullName evidence="5">Aminotransferase class I/classII large domain-containing protein</fullName>
    </recommendedName>
</protein>
<comment type="caution">
    <text evidence="6">The sequence shown here is derived from an EMBL/GenBank/DDBJ whole genome shotgun (WGS) entry which is preliminary data.</text>
</comment>
<dbReference type="Pfam" id="PF00155">
    <property type="entry name" value="Aminotran_1_2"/>
    <property type="match status" value="1"/>
</dbReference>
<evidence type="ECO:0000256" key="2">
    <source>
        <dbReference type="ARBA" id="ARBA00022576"/>
    </source>
</evidence>
<dbReference type="InterPro" id="IPR004839">
    <property type="entry name" value="Aminotransferase_I/II_large"/>
</dbReference>
<dbReference type="Gene3D" id="3.40.640.10">
    <property type="entry name" value="Type I PLP-dependent aspartate aminotransferase-like (Major domain)"/>
    <property type="match status" value="1"/>
</dbReference>
<dbReference type="InterPro" id="IPR015424">
    <property type="entry name" value="PyrdxlP-dep_Trfase"/>
</dbReference>
<evidence type="ECO:0000259" key="5">
    <source>
        <dbReference type="Pfam" id="PF00155"/>
    </source>
</evidence>
<keyword evidence="4" id="KW-0663">Pyridoxal phosphate</keyword>
<name>A0A0F9SEI6_9ZZZZ</name>
<dbReference type="PANTHER" id="PTHR43488">
    <property type="entry name" value="GLUTAMATE-PYRUVATE AMINOTRANSFERASE ALAA"/>
    <property type="match status" value="1"/>
</dbReference>
<evidence type="ECO:0000256" key="3">
    <source>
        <dbReference type="ARBA" id="ARBA00022679"/>
    </source>
</evidence>
<evidence type="ECO:0000313" key="6">
    <source>
        <dbReference type="EMBL" id="KKN67260.1"/>
    </source>
</evidence>
<dbReference type="SUPFAM" id="SSF53383">
    <property type="entry name" value="PLP-dependent transferases"/>
    <property type="match status" value="1"/>
</dbReference>
<gene>
    <name evidence="6" type="ORF">LCGC14_0463500</name>
</gene>
<dbReference type="InterPro" id="IPR004838">
    <property type="entry name" value="NHTrfase_class1_PyrdxlP-BS"/>
</dbReference>